<keyword evidence="10" id="KW-1185">Reference proteome</keyword>
<dbReference type="Gene3D" id="2.40.440.10">
    <property type="entry name" value="L,D-transpeptidase catalytic domain-like"/>
    <property type="match status" value="1"/>
</dbReference>
<dbReference type="SUPFAM" id="SSF141523">
    <property type="entry name" value="L,D-transpeptidase catalytic domain-like"/>
    <property type="match status" value="1"/>
</dbReference>
<gene>
    <name evidence="9" type="ORF">SAMN02910314_01716</name>
</gene>
<dbReference type="PROSITE" id="PS52029">
    <property type="entry name" value="LD_TPASE"/>
    <property type="match status" value="1"/>
</dbReference>
<dbReference type="AlphaFoldDB" id="A0A1H8TWB1"/>
<proteinExistence type="predicted"/>
<dbReference type="GO" id="GO:0005576">
    <property type="term" value="C:extracellular region"/>
    <property type="evidence" value="ECO:0007669"/>
    <property type="project" value="TreeGrafter"/>
</dbReference>
<evidence type="ECO:0000256" key="4">
    <source>
        <dbReference type="ARBA" id="ARBA00022984"/>
    </source>
</evidence>
<feature type="compositionally biased region" description="Polar residues" evidence="7">
    <location>
        <begin position="129"/>
        <end position="141"/>
    </location>
</feature>
<keyword evidence="3 6" id="KW-0133">Cell shape</keyword>
<sequence length="675" mass="73610">MSWVGVIMANAYTQPHARTLRIGLAIAVCLLVVSLFCMADPAYALDDPADTQVDAVLDGSSDQAPAAQVSSQGEVANGVSSADNQKASAAQTNESAPAAQEGSAPVAGESDVSAATAAETPAVSVDEGANQSAADSSSQLAPASDAASQGDAAEPGLVVASDGETPSYEESHVNMYRLYNPNSGEHFYTSSESEAMNVASAGWQWEGIGWVAPTTSSTPVYRLYNPNGGDHFYTTSKSERDGLVKKGWKYEGIGWYSDSEDTGLVVYRQYNKNAKTGSHNYTTSASENASLVKKGWRAEGVAWYATNGANLPFAARWLVTTAWTGSLERYWIASDGSIAKSRLVTTSEGAGFTAYAKSNGAVVRGKWDNGAGYVYVANNDGKLASTSDGNTGWLVTKAYDGSYQRYYYDGVKHAMHSGFFKVDGTPYFGLGNQGYVLRGKQLYGNYMLLADNDGKMPSNAGWVVSKDYDGGVYQRYYMKSVFSGGYYGARKGYFTVDGSLYYGINDVYYVLRNGYVARNNELYHADNDGKITRSYDYSSAQLEMFLRAQSKSSSTGYLLMTDTSECWFGVMVGYKGFWQFKYFWRCVCGASDYRTPTGTWTTQTHERYLIWAGEPEMTSQWATKYTGPYAIHSILASKSELGQHLSHGCIRLEWKNAQWVYDNVPLGTTIHNYRP</sequence>
<dbReference type="InterPro" id="IPR038063">
    <property type="entry name" value="Transpep_catalytic_dom"/>
</dbReference>
<protein>
    <submittedName>
        <fullName evidence="9">L,D-transpeptidase catalytic domain</fullName>
    </submittedName>
</protein>
<evidence type="ECO:0000256" key="1">
    <source>
        <dbReference type="ARBA" id="ARBA00004752"/>
    </source>
</evidence>
<dbReference type="InterPro" id="IPR005490">
    <property type="entry name" value="LD_TPept_cat_dom"/>
</dbReference>
<dbReference type="UniPathway" id="UPA00219"/>
<dbReference type="PANTHER" id="PTHR30582:SF2">
    <property type="entry name" value="L,D-TRANSPEPTIDASE YCIB-RELATED"/>
    <property type="match status" value="1"/>
</dbReference>
<dbReference type="InterPro" id="IPR043708">
    <property type="entry name" value="DUF5648"/>
</dbReference>
<feature type="region of interest" description="Disordered" evidence="7">
    <location>
        <begin position="60"/>
        <end position="166"/>
    </location>
</feature>
<feature type="compositionally biased region" description="Polar residues" evidence="7">
    <location>
        <begin position="60"/>
        <end position="95"/>
    </location>
</feature>
<keyword evidence="2" id="KW-0808">Transferase</keyword>
<evidence type="ECO:0000256" key="6">
    <source>
        <dbReference type="PROSITE-ProRule" id="PRU01373"/>
    </source>
</evidence>
<name>A0A1H8TWB1_9ACTN</name>
<dbReference type="Pfam" id="PF03734">
    <property type="entry name" value="YkuD"/>
    <property type="match status" value="1"/>
</dbReference>
<reference evidence="10" key="1">
    <citation type="submission" date="2016-10" db="EMBL/GenBank/DDBJ databases">
        <authorList>
            <person name="Varghese N."/>
        </authorList>
    </citation>
    <scope>NUCLEOTIDE SEQUENCE [LARGE SCALE GENOMIC DNA]</scope>
    <source>
        <strain evidence="10">DSM 21843</strain>
    </source>
</reference>
<keyword evidence="4 6" id="KW-0573">Peptidoglycan synthesis</keyword>
<feature type="domain" description="L,D-TPase catalytic" evidence="8">
    <location>
        <begin position="557"/>
        <end position="673"/>
    </location>
</feature>
<evidence type="ECO:0000313" key="9">
    <source>
        <dbReference type="EMBL" id="SEO95116.1"/>
    </source>
</evidence>
<evidence type="ECO:0000259" key="8">
    <source>
        <dbReference type="PROSITE" id="PS52029"/>
    </source>
</evidence>
<evidence type="ECO:0000256" key="2">
    <source>
        <dbReference type="ARBA" id="ARBA00022679"/>
    </source>
</evidence>
<dbReference type="GO" id="GO:0071972">
    <property type="term" value="F:peptidoglycan L,D-transpeptidase activity"/>
    <property type="evidence" value="ECO:0007669"/>
    <property type="project" value="TreeGrafter"/>
</dbReference>
<feature type="active site" description="Proton donor/acceptor" evidence="6">
    <location>
        <position position="632"/>
    </location>
</feature>
<organism evidence="9 10">
    <name type="scientific">Denitrobacterium detoxificans</name>
    <dbReference type="NCBI Taxonomy" id="79604"/>
    <lineage>
        <taxon>Bacteria</taxon>
        <taxon>Bacillati</taxon>
        <taxon>Actinomycetota</taxon>
        <taxon>Coriobacteriia</taxon>
        <taxon>Eggerthellales</taxon>
        <taxon>Eggerthellaceae</taxon>
        <taxon>Denitrobacterium</taxon>
    </lineage>
</organism>
<dbReference type="Proteomes" id="UP000182975">
    <property type="component" value="Unassembled WGS sequence"/>
</dbReference>
<dbReference type="GO" id="GO:0071555">
    <property type="term" value="P:cell wall organization"/>
    <property type="evidence" value="ECO:0007669"/>
    <property type="project" value="UniProtKB-UniRule"/>
</dbReference>
<accession>A0A1H8TWB1</accession>
<evidence type="ECO:0000313" key="10">
    <source>
        <dbReference type="Proteomes" id="UP000182975"/>
    </source>
</evidence>
<comment type="pathway">
    <text evidence="1 6">Cell wall biogenesis; peptidoglycan biosynthesis.</text>
</comment>
<dbReference type="Pfam" id="PF18885">
    <property type="entry name" value="DUF5648"/>
    <property type="match status" value="1"/>
</dbReference>
<dbReference type="PANTHER" id="PTHR30582">
    <property type="entry name" value="L,D-TRANSPEPTIDASE"/>
    <property type="match status" value="1"/>
</dbReference>
<dbReference type="Gene3D" id="2.10.270.10">
    <property type="entry name" value="Cholin Binding"/>
    <property type="match status" value="1"/>
</dbReference>
<evidence type="ECO:0000256" key="3">
    <source>
        <dbReference type="ARBA" id="ARBA00022960"/>
    </source>
</evidence>
<dbReference type="CDD" id="cd16913">
    <property type="entry name" value="YkuD_like"/>
    <property type="match status" value="1"/>
</dbReference>
<dbReference type="GO" id="GO:0018104">
    <property type="term" value="P:peptidoglycan-protein cross-linking"/>
    <property type="evidence" value="ECO:0007669"/>
    <property type="project" value="TreeGrafter"/>
</dbReference>
<evidence type="ECO:0000256" key="5">
    <source>
        <dbReference type="ARBA" id="ARBA00023316"/>
    </source>
</evidence>
<dbReference type="GO" id="GO:0016740">
    <property type="term" value="F:transferase activity"/>
    <property type="evidence" value="ECO:0007669"/>
    <property type="project" value="UniProtKB-KW"/>
</dbReference>
<dbReference type="InterPro" id="IPR050979">
    <property type="entry name" value="LD-transpeptidase"/>
</dbReference>
<dbReference type="EMBL" id="FOEC01000013">
    <property type="protein sequence ID" value="SEO95116.1"/>
    <property type="molecule type" value="Genomic_DNA"/>
</dbReference>
<feature type="active site" description="Nucleophile" evidence="6">
    <location>
        <position position="649"/>
    </location>
</feature>
<keyword evidence="5 6" id="KW-0961">Cell wall biogenesis/degradation</keyword>
<dbReference type="GO" id="GO:0008360">
    <property type="term" value="P:regulation of cell shape"/>
    <property type="evidence" value="ECO:0007669"/>
    <property type="project" value="UniProtKB-UniRule"/>
</dbReference>
<evidence type="ECO:0000256" key="7">
    <source>
        <dbReference type="SAM" id="MobiDB-lite"/>
    </source>
</evidence>